<feature type="transmembrane region" description="Helical" evidence="6">
    <location>
        <begin position="21"/>
        <end position="42"/>
    </location>
</feature>
<dbReference type="InterPro" id="IPR032694">
    <property type="entry name" value="CopC/D"/>
</dbReference>
<feature type="transmembrane region" description="Helical" evidence="6">
    <location>
        <begin position="62"/>
        <end position="78"/>
    </location>
</feature>
<comment type="subcellular location">
    <subcellularLocation>
        <location evidence="1">Cell membrane</location>
        <topology evidence="1">Multi-pass membrane protein</topology>
    </subcellularLocation>
</comment>
<keyword evidence="2" id="KW-1003">Cell membrane</keyword>
<evidence type="ECO:0000313" key="8">
    <source>
        <dbReference type="EMBL" id="CAB4931886.1"/>
    </source>
</evidence>
<gene>
    <name evidence="8" type="ORF">UFOPK3772_00305</name>
</gene>
<sequence length="557" mass="57083">MTNVAHAPNGLPSGSRLWWGLPVLLGILWVAGLTSVVSYPGLPSPPDATYWLLPATRYARDIAAALTVGAVVVGALLVPGRSARALGWAIRWAAAWLALVVLGLVLTRSEVEALSPLDALSPDSLLPLLVDETVGRVFLGQIVALVAVMGLAWALTAMPVRGGLAPSARAALSWVCALLAVSAAAAPAFVGHAGLHDSHVAATVSLLIHIAAVSLWVGGLVVVVALSRVEPDTAMAVLPRFSIMALWCVILIAETGLLNASLRLTLPSEFVGTLYGSLIIGKAVLLGWLVGLGYRQRRQVLQRQAGAGQPAVPGLLGRYAASEFMIMGVAVALSIALARIGPAPAEAATGGYSPVALAILGIALPMLIVHVRTQCNVRPPASPSSRLMPWLRAHSEVAAVTLLVVVADVAGLQALNGLLGDQLGTIAGVMAIVCAGWLWAECLDSRQGLAGIAVVMAGWPVVVWVNGFGQALGAQASVRISIATVIAVEVLLAARLVSVRLARARVARARAAHEVAGPGAMTGAVLIDGDSRADSAGTAALEASLPPDGVAATHGRL</sequence>
<feature type="transmembrane region" description="Helical" evidence="6">
    <location>
        <begin position="422"/>
        <end position="440"/>
    </location>
</feature>
<organism evidence="8">
    <name type="scientific">freshwater metagenome</name>
    <dbReference type="NCBI Taxonomy" id="449393"/>
    <lineage>
        <taxon>unclassified sequences</taxon>
        <taxon>metagenomes</taxon>
        <taxon>ecological metagenomes</taxon>
    </lineage>
</organism>
<feature type="transmembrane region" description="Helical" evidence="6">
    <location>
        <begin position="274"/>
        <end position="294"/>
    </location>
</feature>
<feature type="transmembrane region" description="Helical" evidence="6">
    <location>
        <begin position="138"/>
        <end position="160"/>
    </location>
</feature>
<dbReference type="PANTHER" id="PTHR34820:SF4">
    <property type="entry name" value="INNER MEMBRANE PROTEIN YEBZ"/>
    <property type="match status" value="1"/>
</dbReference>
<protein>
    <submittedName>
        <fullName evidence="8">Unannotated protein</fullName>
    </submittedName>
</protein>
<reference evidence="8" key="1">
    <citation type="submission" date="2020-05" db="EMBL/GenBank/DDBJ databases">
        <authorList>
            <person name="Chiriac C."/>
            <person name="Salcher M."/>
            <person name="Ghai R."/>
            <person name="Kavagutti S V."/>
        </authorList>
    </citation>
    <scope>NUCLEOTIDE SEQUENCE</scope>
</reference>
<evidence type="ECO:0000256" key="3">
    <source>
        <dbReference type="ARBA" id="ARBA00022692"/>
    </source>
</evidence>
<keyword evidence="3 6" id="KW-0812">Transmembrane</keyword>
<feature type="domain" description="Copper resistance protein D" evidence="7">
    <location>
        <begin position="236"/>
        <end position="337"/>
    </location>
</feature>
<evidence type="ECO:0000256" key="5">
    <source>
        <dbReference type="ARBA" id="ARBA00023136"/>
    </source>
</evidence>
<proteinExistence type="predicted"/>
<accession>A0A6J7IMD8</accession>
<keyword evidence="5 6" id="KW-0472">Membrane</keyword>
<feature type="transmembrane region" description="Helical" evidence="6">
    <location>
        <begin position="241"/>
        <end position="262"/>
    </location>
</feature>
<evidence type="ECO:0000256" key="2">
    <source>
        <dbReference type="ARBA" id="ARBA00022475"/>
    </source>
</evidence>
<feature type="transmembrane region" description="Helical" evidence="6">
    <location>
        <begin position="478"/>
        <end position="498"/>
    </location>
</feature>
<dbReference type="GO" id="GO:0006825">
    <property type="term" value="P:copper ion transport"/>
    <property type="evidence" value="ECO:0007669"/>
    <property type="project" value="InterPro"/>
</dbReference>
<feature type="transmembrane region" description="Helical" evidence="6">
    <location>
        <begin position="350"/>
        <end position="369"/>
    </location>
</feature>
<keyword evidence="4 6" id="KW-1133">Transmembrane helix</keyword>
<feature type="transmembrane region" description="Helical" evidence="6">
    <location>
        <begin position="390"/>
        <end position="410"/>
    </location>
</feature>
<evidence type="ECO:0000256" key="6">
    <source>
        <dbReference type="SAM" id="Phobius"/>
    </source>
</evidence>
<evidence type="ECO:0000256" key="1">
    <source>
        <dbReference type="ARBA" id="ARBA00004651"/>
    </source>
</evidence>
<feature type="transmembrane region" description="Helical" evidence="6">
    <location>
        <begin position="172"/>
        <end position="194"/>
    </location>
</feature>
<feature type="transmembrane region" description="Helical" evidence="6">
    <location>
        <begin position="315"/>
        <end position="338"/>
    </location>
</feature>
<evidence type="ECO:0000259" key="7">
    <source>
        <dbReference type="Pfam" id="PF05425"/>
    </source>
</evidence>
<dbReference type="PANTHER" id="PTHR34820">
    <property type="entry name" value="INNER MEMBRANE PROTEIN YEBZ"/>
    <property type="match status" value="1"/>
</dbReference>
<feature type="transmembrane region" description="Helical" evidence="6">
    <location>
        <begin position="85"/>
        <end position="106"/>
    </location>
</feature>
<dbReference type="InterPro" id="IPR008457">
    <property type="entry name" value="Cu-R_CopD_dom"/>
</dbReference>
<name>A0A6J7IMD8_9ZZZZ</name>
<dbReference type="EMBL" id="CAFBNE010000006">
    <property type="protein sequence ID" value="CAB4931886.1"/>
    <property type="molecule type" value="Genomic_DNA"/>
</dbReference>
<feature type="transmembrane region" description="Helical" evidence="6">
    <location>
        <begin position="452"/>
        <end position="472"/>
    </location>
</feature>
<dbReference type="GO" id="GO:0005886">
    <property type="term" value="C:plasma membrane"/>
    <property type="evidence" value="ECO:0007669"/>
    <property type="project" value="UniProtKB-SubCell"/>
</dbReference>
<dbReference type="AlphaFoldDB" id="A0A6J7IMD8"/>
<dbReference type="Pfam" id="PF05425">
    <property type="entry name" value="CopD"/>
    <property type="match status" value="1"/>
</dbReference>
<feature type="transmembrane region" description="Helical" evidence="6">
    <location>
        <begin position="206"/>
        <end position="229"/>
    </location>
</feature>
<evidence type="ECO:0000256" key="4">
    <source>
        <dbReference type="ARBA" id="ARBA00022989"/>
    </source>
</evidence>